<dbReference type="Proteomes" id="UP000730481">
    <property type="component" value="Unassembled WGS sequence"/>
</dbReference>
<sequence>MAHQTDKLPWESLASVFELKTTNSCQHNAYNFHARTHADDKKKLANFLDAFMQRITEDAIRQRKQYPYKYYIPNENDIIISDEVAAKITPTVRRWHPEEYTPVDEDDLETFKQPCLRDVCPHTKDSNKCGCALPFKERKMAAFQRAKVENYCWEFEKDNGEAFQNLQVVKTLLLHGEMDPVLRSCAFKGSQLSEWWEESECECLPSTVGWNRICKYAIKMYTILNILYCFPESWDYDGASIDDYRKIKAYQVAVRSCTKTDPHDTIAMFPHWDFLGIQEDQFTWHPRPIDFPRWKHIMELDEDYHNFWFDSDDIFRDEFMFKLGDGPTEDPCQKSEYGSSDEHEDEDIQEGCYKLSFFPYGLMSYEEFLNFENIVGYQANLSDIPHVRWILCQKGLPVEISGCILEYADYTPRGSLPLSGKPLHPQCRQELDRYLEYCWQLIVRCFMLGYELKEKMDIDGLLRIEVKRCLVELFRSFPDEILYQIFAELEDCMPLEKWHMYGAQLDHQGASALHNLCLVCRRFRRLAQPLLYRTILIEGRERAKYVETLLLRTLVENPQLGEEVRVVSLTDNVNYPKQIDILGKDRTKAIISSALRNLDHSPDLKRRTEILIPECGFAALLLAYMPHVWFVDCTADDPRTPLTWLLSSQPEEVRFNDGFDYNNVENIEDIEDPEEDWSFSNTTVENFGFSNLTELRIRTVDNEEFIQNADMIEPLLLNPTLKVLRTFGTAWFGDGLADLEFPQHINYNLEYFDLMETYIDDEGLMTILERCPKLKGIHIQLPDDLRERPMEYEDDDFFLSYRNYGDVLREHGQYLEEFSLHTYHFEESSSSPGEGRIGSLKELKSLRHLKVSKDLLIGKHKDEAPPLRLIEVLPESIETLYLYLDSGRTIQSYFGYQDDVYNQDVHALLLDGMPNLREIRMERTYSSYDNLVDNSDEHDEGSEGYYHTDGSDSRSDDDDHNPPDEKGDDSKVVFNMDIDEWPAELHVDGWKVSIARVRLWEIRGRPAYKRKIVTLTRKT</sequence>
<dbReference type="SUPFAM" id="SSF52047">
    <property type="entry name" value="RNI-like"/>
    <property type="match status" value="1"/>
</dbReference>
<reference evidence="3" key="1">
    <citation type="journal article" date="2017" name="Mycologia">
        <title>Fusarium algeriense, sp. nov., a novel toxigenic crown rot pathogen of durum wheat from Algeria is nested in the Fusarium burgessii species complex.</title>
        <authorList>
            <person name="Laraba I."/>
            <person name="Keddad A."/>
            <person name="Boureghda H."/>
            <person name="Abdallah N."/>
            <person name="Vaughan M.M."/>
            <person name="Proctor R.H."/>
            <person name="Busman M."/>
            <person name="O'Donnell K."/>
        </authorList>
    </citation>
    <scope>NUCLEOTIDE SEQUENCE</scope>
    <source>
        <strain evidence="3">NRRL 25174</strain>
    </source>
</reference>
<name>A0A9P5APE0_9HYPO</name>
<evidence type="ECO:0000256" key="1">
    <source>
        <dbReference type="SAM" id="MobiDB-lite"/>
    </source>
</evidence>
<evidence type="ECO:0000259" key="2">
    <source>
        <dbReference type="Pfam" id="PF12937"/>
    </source>
</evidence>
<evidence type="ECO:0000313" key="4">
    <source>
        <dbReference type="Proteomes" id="UP000730481"/>
    </source>
</evidence>
<dbReference type="OrthoDB" id="3204049at2759"/>
<organism evidence="3 4">
    <name type="scientific">Fusarium beomiforme</name>
    <dbReference type="NCBI Taxonomy" id="44412"/>
    <lineage>
        <taxon>Eukaryota</taxon>
        <taxon>Fungi</taxon>
        <taxon>Dikarya</taxon>
        <taxon>Ascomycota</taxon>
        <taxon>Pezizomycotina</taxon>
        <taxon>Sordariomycetes</taxon>
        <taxon>Hypocreomycetidae</taxon>
        <taxon>Hypocreales</taxon>
        <taxon>Nectriaceae</taxon>
        <taxon>Fusarium</taxon>
        <taxon>Fusarium burgessii species complex</taxon>
    </lineage>
</organism>
<feature type="domain" description="F-box" evidence="2">
    <location>
        <begin position="477"/>
        <end position="537"/>
    </location>
</feature>
<gene>
    <name evidence="3" type="ORF">FBEOM_3709</name>
</gene>
<comment type="caution">
    <text evidence="3">The sequence shown here is derived from an EMBL/GenBank/DDBJ whole genome shotgun (WGS) entry which is preliminary data.</text>
</comment>
<dbReference type="EMBL" id="PVQB02000146">
    <property type="protein sequence ID" value="KAF4342302.1"/>
    <property type="molecule type" value="Genomic_DNA"/>
</dbReference>
<protein>
    <recommendedName>
        <fullName evidence="2">F-box domain-containing protein</fullName>
    </recommendedName>
</protein>
<keyword evidence="4" id="KW-1185">Reference proteome</keyword>
<dbReference type="Gene3D" id="3.80.10.10">
    <property type="entry name" value="Ribonuclease Inhibitor"/>
    <property type="match status" value="1"/>
</dbReference>
<dbReference type="InterPro" id="IPR001810">
    <property type="entry name" value="F-box_dom"/>
</dbReference>
<evidence type="ECO:0000313" key="3">
    <source>
        <dbReference type="EMBL" id="KAF4342302.1"/>
    </source>
</evidence>
<dbReference type="Pfam" id="PF12937">
    <property type="entry name" value="F-box-like"/>
    <property type="match status" value="1"/>
</dbReference>
<feature type="compositionally biased region" description="Basic and acidic residues" evidence="1">
    <location>
        <begin position="960"/>
        <end position="971"/>
    </location>
</feature>
<dbReference type="AlphaFoldDB" id="A0A9P5APE0"/>
<dbReference type="InterPro" id="IPR032675">
    <property type="entry name" value="LRR_dom_sf"/>
</dbReference>
<feature type="region of interest" description="Disordered" evidence="1">
    <location>
        <begin position="930"/>
        <end position="972"/>
    </location>
</feature>
<proteinExistence type="predicted"/>
<reference evidence="3" key="2">
    <citation type="submission" date="2020-02" db="EMBL/GenBank/DDBJ databases">
        <title>Identification and distribution of gene clusters putatively required for synthesis of sphingolipid metabolism inhibitors in phylogenetically diverse species of the filamentous fungus Fusarium.</title>
        <authorList>
            <person name="Kim H.-S."/>
            <person name="Busman M."/>
            <person name="Brown D.W."/>
            <person name="Divon H."/>
            <person name="Uhlig S."/>
            <person name="Proctor R.H."/>
        </authorList>
    </citation>
    <scope>NUCLEOTIDE SEQUENCE</scope>
    <source>
        <strain evidence="3">NRRL 25174</strain>
    </source>
</reference>
<accession>A0A9P5APE0</accession>
<dbReference type="Gene3D" id="1.20.1280.50">
    <property type="match status" value="1"/>
</dbReference>